<evidence type="ECO:0000256" key="1">
    <source>
        <dbReference type="ARBA" id="ARBA00004442"/>
    </source>
</evidence>
<evidence type="ECO:0000256" key="3">
    <source>
        <dbReference type="ARBA" id="ARBA00023237"/>
    </source>
</evidence>
<feature type="domain" description="OmpA-like" evidence="7">
    <location>
        <begin position="24"/>
        <end position="140"/>
    </location>
</feature>
<gene>
    <name evidence="8" type="ordered locus">Acid_4088</name>
</gene>
<dbReference type="PANTHER" id="PTHR30329">
    <property type="entry name" value="STATOR ELEMENT OF FLAGELLAR MOTOR COMPLEX"/>
    <property type="match status" value="1"/>
</dbReference>
<accession>Q01Z63</accession>
<sequence precursor="true">MKKLAAIGALGFLASGLFAQGLNTGGQTKDDWEEINFEFNSSILSDGYPSLLRLADLLSQHRDYKVKVTGHTDYVGSAAYNDKLALRRADAVKAFLVKYGVGDAQVTTSGDGKRSPIVDNKTKEGRFMNRRVDLAVTDGSGRLIKEGGIGDVINSLMSKLDDMAKKQQECCDQILKKLDKLDDILAQLKTLQGDNAKLQSQVDDLRNQHNALKDQVAGLPKPLTSSQTQDIAHTEALGAVDESQRRNKKFSVVSANIGPTYGAGRTGNFTFSGRGQFFSPFGGDGTRAVQAQGEYMYYPGRQEGQFDIGLVNRWGSIQAGAFGSFKYLNFKGNQQGGGLGQAAFLFDYVFSRGRIGIFGTQGFKNTAILNSVQLGPQSFLQTYAQIVNQYGGSALVGVWGNAYIEGNLAYLRNKNPNQSDAPGGSVRLVQPLNEHVAFTAEAGFNETLLNTNDSGRVVFGLQLGNYIHPKDYGKTKSPVPMDVPRVRYQLLTRRLGNSPPVANAGPDQVGVPGGTVTLDGSASYDPDNDPITYQWTQIGGNSVTLATPTAAKTTFTAVAGQTYIFKLTVTDTGGLSSSATTRVTATTPATATIVRFDATPNQISAGQSSTLTWIVQGATSVSINNGIGNVAASGSTTVSPTATTTYTLTAVGPNGNVTANAIVTVGAGGTTSAQIIRFEGNPLSIQPGQQSTLSWTTTGATQVSISGVGAVTPNGSTTVTPTQTTTYTLSATGSDGKTVTAPITITVASGTVPQVVVFVATPQNIDAGSSTKLCWQVTGATSISIQPGVGSNLNANDCATVSPTATTTYTLTATNATGQIQANATVNVGTVRITSFTADPVTSTAAGSPVTLSWTTENATSVVLIGSEIGPQTLPANGTFVIHPITNSTYTLTAYGNGGQTVSATISVFVR</sequence>
<dbReference type="InterPro" id="IPR035986">
    <property type="entry name" value="PKD_dom_sf"/>
</dbReference>
<dbReference type="Gene3D" id="3.30.1330.60">
    <property type="entry name" value="OmpA-like domain"/>
    <property type="match status" value="1"/>
</dbReference>
<evidence type="ECO:0000256" key="5">
    <source>
        <dbReference type="SAM" id="Coils"/>
    </source>
</evidence>
<comment type="subcellular location">
    <subcellularLocation>
        <location evidence="1">Cell outer membrane</location>
    </subcellularLocation>
</comment>
<reference evidence="8" key="1">
    <citation type="submission" date="2006-10" db="EMBL/GenBank/DDBJ databases">
        <title>Complete sequence of Solibacter usitatus Ellin6076.</title>
        <authorList>
            <consortium name="US DOE Joint Genome Institute"/>
            <person name="Copeland A."/>
            <person name="Lucas S."/>
            <person name="Lapidus A."/>
            <person name="Barry K."/>
            <person name="Detter J.C."/>
            <person name="Glavina del Rio T."/>
            <person name="Hammon N."/>
            <person name="Israni S."/>
            <person name="Dalin E."/>
            <person name="Tice H."/>
            <person name="Pitluck S."/>
            <person name="Thompson L.S."/>
            <person name="Brettin T."/>
            <person name="Bruce D."/>
            <person name="Han C."/>
            <person name="Tapia R."/>
            <person name="Gilna P."/>
            <person name="Schmutz J."/>
            <person name="Larimer F."/>
            <person name="Land M."/>
            <person name="Hauser L."/>
            <person name="Kyrpides N."/>
            <person name="Mikhailova N."/>
            <person name="Janssen P.H."/>
            <person name="Kuske C.R."/>
            <person name="Richardson P."/>
        </authorList>
    </citation>
    <scope>NUCLEOTIDE SEQUENCE</scope>
    <source>
        <strain evidence="8">Ellin6076</strain>
    </source>
</reference>
<dbReference type="Pfam" id="PF00691">
    <property type="entry name" value="OmpA"/>
    <property type="match status" value="1"/>
</dbReference>
<dbReference type="OrthoDB" id="9782229at2"/>
<dbReference type="PROSITE" id="PS51123">
    <property type="entry name" value="OMPA_2"/>
    <property type="match status" value="1"/>
</dbReference>
<dbReference type="PRINTS" id="PR01021">
    <property type="entry name" value="OMPADOMAIN"/>
</dbReference>
<dbReference type="InterPro" id="IPR006664">
    <property type="entry name" value="OMP_bac"/>
</dbReference>
<dbReference type="KEGG" id="sus:Acid_4088"/>
<feature type="chain" id="PRO_5004163517" evidence="6">
    <location>
        <begin position="20"/>
        <end position="911"/>
    </location>
</feature>
<dbReference type="InParanoid" id="Q01Z63"/>
<keyword evidence="6" id="KW-0732">Signal</keyword>
<dbReference type="InterPro" id="IPR006665">
    <property type="entry name" value="OmpA-like"/>
</dbReference>
<organism evidence="8">
    <name type="scientific">Solibacter usitatus (strain Ellin6076)</name>
    <dbReference type="NCBI Taxonomy" id="234267"/>
    <lineage>
        <taxon>Bacteria</taxon>
        <taxon>Pseudomonadati</taxon>
        <taxon>Acidobacteriota</taxon>
        <taxon>Terriglobia</taxon>
        <taxon>Bryobacterales</taxon>
        <taxon>Solibacteraceae</taxon>
        <taxon>Candidatus Solibacter</taxon>
    </lineage>
</organism>
<dbReference type="InterPro" id="IPR022409">
    <property type="entry name" value="PKD/Chitinase_dom"/>
</dbReference>
<evidence type="ECO:0000256" key="4">
    <source>
        <dbReference type="PROSITE-ProRule" id="PRU00473"/>
    </source>
</evidence>
<evidence type="ECO:0000313" key="8">
    <source>
        <dbReference type="EMBL" id="ABJ85052.1"/>
    </source>
</evidence>
<keyword evidence="5" id="KW-0175">Coiled coil</keyword>
<feature type="coiled-coil region" evidence="5">
    <location>
        <begin position="181"/>
        <end position="215"/>
    </location>
</feature>
<dbReference type="SUPFAM" id="SSF103088">
    <property type="entry name" value="OmpA-like"/>
    <property type="match status" value="1"/>
</dbReference>
<dbReference type="CDD" id="cd07185">
    <property type="entry name" value="OmpA_C-like"/>
    <property type="match status" value="1"/>
</dbReference>
<dbReference type="GO" id="GO:0009279">
    <property type="term" value="C:cell outer membrane"/>
    <property type="evidence" value="ECO:0007669"/>
    <property type="project" value="UniProtKB-SubCell"/>
</dbReference>
<dbReference type="Pfam" id="PF22352">
    <property type="entry name" value="K319L-like_PKD"/>
    <property type="match status" value="1"/>
</dbReference>
<name>Q01Z63_SOLUE</name>
<dbReference type="EMBL" id="CP000473">
    <property type="protein sequence ID" value="ABJ85052.1"/>
    <property type="molecule type" value="Genomic_DNA"/>
</dbReference>
<dbReference type="CDD" id="cd00146">
    <property type="entry name" value="PKD"/>
    <property type="match status" value="1"/>
</dbReference>
<dbReference type="HOGENOM" id="CLU_319081_0_0_0"/>
<keyword evidence="3" id="KW-0998">Cell outer membrane</keyword>
<dbReference type="STRING" id="234267.Acid_4088"/>
<dbReference type="PANTHER" id="PTHR30329:SF21">
    <property type="entry name" value="LIPOPROTEIN YIAD-RELATED"/>
    <property type="match status" value="1"/>
</dbReference>
<dbReference type="InterPro" id="IPR050330">
    <property type="entry name" value="Bact_OuterMem_StrucFunc"/>
</dbReference>
<evidence type="ECO:0000259" key="7">
    <source>
        <dbReference type="PROSITE" id="PS51123"/>
    </source>
</evidence>
<proteinExistence type="predicted"/>
<keyword evidence="2 4" id="KW-0472">Membrane</keyword>
<feature type="signal peptide" evidence="6">
    <location>
        <begin position="1"/>
        <end position="19"/>
    </location>
</feature>
<dbReference type="SUPFAM" id="SSF49299">
    <property type="entry name" value="PKD domain"/>
    <property type="match status" value="1"/>
</dbReference>
<evidence type="ECO:0000256" key="6">
    <source>
        <dbReference type="SAM" id="SignalP"/>
    </source>
</evidence>
<dbReference type="eggNOG" id="COG2885">
    <property type="taxonomic scope" value="Bacteria"/>
</dbReference>
<evidence type="ECO:0000256" key="2">
    <source>
        <dbReference type="ARBA" id="ARBA00023136"/>
    </source>
</evidence>
<dbReference type="AlphaFoldDB" id="Q01Z63"/>
<dbReference type="Gene3D" id="2.60.40.10">
    <property type="entry name" value="Immunoglobulins"/>
    <property type="match status" value="1"/>
</dbReference>
<dbReference type="InterPro" id="IPR036737">
    <property type="entry name" value="OmpA-like_sf"/>
</dbReference>
<protein>
    <submittedName>
        <fullName evidence="8">OmpA/MotB domain protein</fullName>
    </submittedName>
</protein>
<dbReference type="InterPro" id="IPR013783">
    <property type="entry name" value="Ig-like_fold"/>
</dbReference>
<dbReference type="SMART" id="SM00089">
    <property type="entry name" value="PKD"/>
    <property type="match status" value="1"/>
</dbReference>